<dbReference type="AlphaFoldDB" id="A0A918LIY9"/>
<protein>
    <recommendedName>
        <fullName evidence="3">Aminoglycoside phosphotransferase</fullName>
    </recommendedName>
</protein>
<comment type="caution">
    <text evidence="1">The sequence shown here is derived from an EMBL/GenBank/DDBJ whole genome shotgun (WGS) entry which is preliminary data.</text>
</comment>
<sequence length="272" mass="29236">MIRHHFHDLPVEARQAIADKAGPVHAARTADGGLNSSIAAFLETDHGPVFVKGIPTGHPQAPAQRREAAISPHLPRACPRLYWHIETAGWDLLGYEVLPGRHADYSPGSPDLPLVAAALAELQETTAPTDVPIKAAEQRWATYAPPGTAALFAGDTLLHTDLAPHNLIVDDRAHIIDWAWPTRGAAWIDPAIIILRLLEAGHTLVEADAFARRFPSWRTAPAEAKEAFAAANAAAWQEIAHADAASWKASMAGHAVAFHAHLRAQVIGNEPT</sequence>
<keyword evidence="2" id="KW-1185">Reference proteome</keyword>
<dbReference type="SUPFAM" id="SSF56112">
    <property type="entry name" value="Protein kinase-like (PK-like)"/>
    <property type="match status" value="1"/>
</dbReference>
<dbReference type="InterPro" id="IPR011009">
    <property type="entry name" value="Kinase-like_dom_sf"/>
</dbReference>
<name>A0A918LIY9_STRGD</name>
<gene>
    <name evidence="1" type="ORF">GCM10010238_49770</name>
</gene>
<evidence type="ECO:0008006" key="3">
    <source>
        <dbReference type="Google" id="ProtNLM"/>
    </source>
</evidence>
<proteinExistence type="predicted"/>
<dbReference type="Proteomes" id="UP000653493">
    <property type="component" value="Unassembled WGS sequence"/>
</dbReference>
<evidence type="ECO:0000313" key="1">
    <source>
        <dbReference type="EMBL" id="GGS54426.1"/>
    </source>
</evidence>
<reference evidence="1" key="2">
    <citation type="submission" date="2020-09" db="EMBL/GenBank/DDBJ databases">
        <authorList>
            <person name="Sun Q."/>
            <person name="Ohkuma M."/>
        </authorList>
    </citation>
    <scope>NUCLEOTIDE SEQUENCE</scope>
    <source>
        <strain evidence="1">JCM 4234</strain>
    </source>
</reference>
<evidence type="ECO:0000313" key="2">
    <source>
        <dbReference type="Proteomes" id="UP000653493"/>
    </source>
</evidence>
<reference evidence="1" key="1">
    <citation type="journal article" date="2014" name="Int. J. Syst. Evol. Microbiol.">
        <title>Complete genome sequence of Corynebacterium casei LMG S-19264T (=DSM 44701T), isolated from a smear-ripened cheese.</title>
        <authorList>
            <consortium name="US DOE Joint Genome Institute (JGI-PGF)"/>
            <person name="Walter F."/>
            <person name="Albersmeier A."/>
            <person name="Kalinowski J."/>
            <person name="Ruckert C."/>
        </authorList>
    </citation>
    <scope>NUCLEOTIDE SEQUENCE</scope>
    <source>
        <strain evidence="1">JCM 4234</strain>
    </source>
</reference>
<dbReference type="EMBL" id="BMSL01000018">
    <property type="protein sequence ID" value="GGS54426.1"/>
    <property type="molecule type" value="Genomic_DNA"/>
</dbReference>
<organism evidence="1 2">
    <name type="scientific">Streptomyces griseoviridis</name>
    <dbReference type="NCBI Taxonomy" id="45398"/>
    <lineage>
        <taxon>Bacteria</taxon>
        <taxon>Bacillati</taxon>
        <taxon>Actinomycetota</taxon>
        <taxon>Actinomycetes</taxon>
        <taxon>Kitasatosporales</taxon>
        <taxon>Streptomycetaceae</taxon>
        <taxon>Streptomyces</taxon>
    </lineage>
</organism>
<accession>A0A918LIY9</accession>